<evidence type="ECO:0000313" key="2">
    <source>
        <dbReference type="Proteomes" id="UP000789901"/>
    </source>
</evidence>
<keyword evidence="2" id="KW-1185">Reference proteome</keyword>
<gene>
    <name evidence="1" type="ORF">GMARGA_LOCUS30517</name>
</gene>
<feature type="non-terminal residue" evidence="1">
    <location>
        <position position="1"/>
    </location>
</feature>
<accession>A0ABN7WFW1</accession>
<comment type="caution">
    <text evidence="1">The sequence shown here is derived from an EMBL/GenBank/DDBJ whole genome shotgun (WGS) entry which is preliminary data.</text>
</comment>
<dbReference type="EMBL" id="CAJVQB010043188">
    <property type="protein sequence ID" value="CAG8830990.1"/>
    <property type="molecule type" value="Genomic_DNA"/>
</dbReference>
<name>A0ABN7WFW1_GIGMA</name>
<sequence>FNCSFRSSYDLTTKMSFWSGVWEVTKFVSKVARGAAVGVAAIATD</sequence>
<protein>
    <submittedName>
        <fullName evidence="1">36909_t:CDS:1</fullName>
    </submittedName>
</protein>
<reference evidence="1 2" key="1">
    <citation type="submission" date="2021-06" db="EMBL/GenBank/DDBJ databases">
        <authorList>
            <person name="Kallberg Y."/>
            <person name="Tangrot J."/>
            <person name="Rosling A."/>
        </authorList>
    </citation>
    <scope>NUCLEOTIDE SEQUENCE [LARGE SCALE GENOMIC DNA]</scope>
    <source>
        <strain evidence="1 2">120-4 pot B 10/14</strain>
    </source>
</reference>
<evidence type="ECO:0000313" key="1">
    <source>
        <dbReference type="EMBL" id="CAG8830990.1"/>
    </source>
</evidence>
<proteinExistence type="predicted"/>
<dbReference type="Proteomes" id="UP000789901">
    <property type="component" value="Unassembled WGS sequence"/>
</dbReference>
<organism evidence="1 2">
    <name type="scientific">Gigaspora margarita</name>
    <dbReference type="NCBI Taxonomy" id="4874"/>
    <lineage>
        <taxon>Eukaryota</taxon>
        <taxon>Fungi</taxon>
        <taxon>Fungi incertae sedis</taxon>
        <taxon>Mucoromycota</taxon>
        <taxon>Glomeromycotina</taxon>
        <taxon>Glomeromycetes</taxon>
        <taxon>Diversisporales</taxon>
        <taxon>Gigasporaceae</taxon>
        <taxon>Gigaspora</taxon>
    </lineage>
</organism>